<feature type="domain" description="Histidine kinase" evidence="12">
    <location>
        <begin position="260"/>
        <end position="475"/>
    </location>
</feature>
<feature type="transmembrane region" description="Helical" evidence="11">
    <location>
        <begin position="172"/>
        <end position="197"/>
    </location>
</feature>
<dbReference type="PRINTS" id="PR00344">
    <property type="entry name" value="BCTRLSENSOR"/>
</dbReference>
<evidence type="ECO:0000256" key="10">
    <source>
        <dbReference type="ARBA" id="ARBA00023136"/>
    </source>
</evidence>
<evidence type="ECO:0000256" key="11">
    <source>
        <dbReference type="SAM" id="Phobius"/>
    </source>
</evidence>
<reference evidence="14 15" key="1">
    <citation type="submission" date="2023-04" db="EMBL/GenBank/DDBJ databases">
        <title>YMD61, complete Genome.</title>
        <authorList>
            <person name="Zhang J."/>
        </authorList>
    </citation>
    <scope>NUCLEOTIDE SEQUENCE [LARGE SCALE GENOMIC DNA]</scope>
    <source>
        <strain evidence="14 15">YMD61</strain>
    </source>
</reference>
<proteinExistence type="predicted"/>
<keyword evidence="10 11" id="KW-0472">Membrane</keyword>
<dbReference type="InterPro" id="IPR005467">
    <property type="entry name" value="His_kinase_dom"/>
</dbReference>
<keyword evidence="6 11" id="KW-0812">Transmembrane</keyword>
<keyword evidence="14" id="KW-0067">ATP-binding</keyword>
<dbReference type="InterPro" id="IPR004358">
    <property type="entry name" value="Sig_transdc_His_kin-like_C"/>
</dbReference>
<organism evidence="14 15">
    <name type="scientific">Fuscovulum ytuae</name>
    <dbReference type="NCBI Taxonomy" id="3042299"/>
    <lineage>
        <taxon>Bacteria</taxon>
        <taxon>Pseudomonadati</taxon>
        <taxon>Pseudomonadota</taxon>
        <taxon>Alphaproteobacteria</taxon>
        <taxon>Rhodobacterales</taxon>
        <taxon>Paracoccaceae</taxon>
        <taxon>Fuscovulum</taxon>
    </lineage>
</organism>
<dbReference type="PANTHER" id="PTHR45436">
    <property type="entry name" value="SENSOR HISTIDINE KINASE YKOH"/>
    <property type="match status" value="1"/>
</dbReference>
<dbReference type="InterPro" id="IPR003660">
    <property type="entry name" value="HAMP_dom"/>
</dbReference>
<gene>
    <name evidence="14" type="ORF">QF092_17250</name>
</gene>
<keyword evidence="14" id="KW-0547">Nucleotide-binding</keyword>
<dbReference type="Gene3D" id="6.10.340.10">
    <property type="match status" value="1"/>
</dbReference>
<dbReference type="EC" id="2.7.13.3" evidence="3"/>
<dbReference type="CDD" id="cd06225">
    <property type="entry name" value="HAMP"/>
    <property type="match status" value="1"/>
</dbReference>
<sequence length="480" mass="51966">MSSAEATRPGLLHSLSARFTFLAFVFATGLAVILVAVLALGTWRTLVWQEEQVLLQRSEALYSWLGTNPIDEDNLFHEIVENVFEPREILMRVEDPALSAPMETPGYSEALSDLLLEPAPTSPVEAGVSFAVGPQGGLYLSLLTARFVGDGEAARLVIVRGASNLSLDEKAFAGYLFFAGLLTTGLIFGAGLLQLMISRWLLRPVQRITQETALVAPGTIDRRIAPQGLPSELAVLASAHNTMLDRLEKAYHGLSTYADNAAHELRGPVGRLMAQTERLLDRTDLPPDLQDPIDTLHETATSLRDVLNVVLFLARADQGVMTALRQNVDAIQSLTDLRDLYEPACEEAGLTLSLDLPDHLTWPLDPRLFQQAMSNILENAIRHTPSGGRITVQARSASGMLDIRVTDTGSGIPPEHLPFVFDRFYRVDAVRNPGTGTGLGLAIVRSILRLHAGRVDIASAPGQGTTVEMFFGPAPSASGP</sequence>
<dbReference type="PANTHER" id="PTHR45436:SF15">
    <property type="entry name" value="SENSOR HISTIDINE KINASE CUSS"/>
    <property type="match status" value="1"/>
</dbReference>
<feature type="transmembrane region" description="Helical" evidence="11">
    <location>
        <begin position="21"/>
        <end position="43"/>
    </location>
</feature>
<keyword evidence="9" id="KW-0902">Two-component regulatory system</keyword>
<dbReference type="PROSITE" id="PS50885">
    <property type="entry name" value="HAMP"/>
    <property type="match status" value="1"/>
</dbReference>
<dbReference type="Pfam" id="PF02518">
    <property type="entry name" value="HATPase_c"/>
    <property type="match status" value="1"/>
</dbReference>
<comment type="subcellular location">
    <subcellularLocation>
        <location evidence="2">Membrane</location>
        <topology evidence="2">Multi-pass membrane protein</topology>
    </subcellularLocation>
</comment>
<dbReference type="Proteomes" id="UP001230978">
    <property type="component" value="Chromosome"/>
</dbReference>
<keyword evidence="7" id="KW-0418">Kinase</keyword>
<dbReference type="Pfam" id="PF00672">
    <property type="entry name" value="HAMP"/>
    <property type="match status" value="1"/>
</dbReference>
<evidence type="ECO:0000256" key="8">
    <source>
        <dbReference type="ARBA" id="ARBA00022989"/>
    </source>
</evidence>
<dbReference type="SUPFAM" id="SSF158472">
    <property type="entry name" value="HAMP domain-like"/>
    <property type="match status" value="1"/>
</dbReference>
<evidence type="ECO:0000256" key="9">
    <source>
        <dbReference type="ARBA" id="ARBA00023012"/>
    </source>
</evidence>
<dbReference type="SUPFAM" id="SSF55874">
    <property type="entry name" value="ATPase domain of HSP90 chaperone/DNA topoisomerase II/histidine kinase"/>
    <property type="match status" value="1"/>
</dbReference>
<name>A0ABY8Q575_9RHOB</name>
<protein>
    <recommendedName>
        <fullName evidence="3">histidine kinase</fullName>
        <ecNumber evidence="3">2.7.13.3</ecNumber>
    </recommendedName>
</protein>
<dbReference type="InterPro" id="IPR036097">
    <property type="entry name" value="HisK_dim/P_sf"/>
</dbReference>
<dbReference type="RefSeq" id="WP_281465866.1">
    <property type="nucleotide sequence ID" value="NZ_CP124535.1"/>
</dbReference>
<dbReference type="InterPro" id="IPR050428">
    <property type="entry name" value="TCS_sensor_his_kinase"/>
</dbReference>
<evidence type="ECO:0000256" key="4">
    <source>
        <dbReference type="ARBA" id="ARBA00022553"/>
    </source>
</evidence>
<dbReference type="InterPro" id="IPR003594">
    <property type="entry name" value="HATPase_dom"/>
</dbReference>
<dbReference type="PROSITE" id="PS50109">
    <property type="entry name" value="HIS_KIN"/>
    <property type="match status" value="1"/>
</dbReference>
<dbReference type="Pfam" id="PF00512">
    <property type="entry name" value="HisKA"/>
    <property type="match status" value="1"/>
</dbReference>
<dbReference type="CDD" id="cd00082">
    <property type="entry name" value="HisKA"/>
    <property type="match status" value="1"/>
</dbReference>
<dbReference type="SUPFAM" id="SSF47384">
    <property type="entry name" value="Homodimeric domain of signal transducing histidine kinase"/>
    <property type="match status" value="1"/>
</dbReference>
<evidence type="ECO:0000259" key="12">
    <source>
        <dbReference type="PROSITE" id="PS50109"/>
    </source>
</evidence>
<dbReference type="InterPro" id="IPR036890">
    <property type="entry name" value="HATPase_C_sf"/>
</dbReference>
<evidence type="ECO:0000256" key="3">
    <source>
        <dbReference type="ARBA" id="ARBA00012438"/>
    </source>
</evidence>
<dbReference type="EMBL" id="CP124535">
    <property type="protein sequence ID" value="WGV15976.1"/>
    <property type="molecule type" value="Genomic_DNA"/>
</dbReference>
<keyword evidence="5" id="KW-0808">Transferase</keyword>
<evidence type="ECO:0000256" key="5">
    <source>
        <dbReference type="ARBA" id="ARBA00022679"/>
    </source>
</evidence>
<keyword evidence="15" id="KW-1185">Reference proteome</keyword>
<evidence type="ECO:0000256" key="2">
    <source>
        <dbReference type="ARBA" id="ARBA00004141"/>
    </source>
</evidence>
<evidence type="ECO:0000313" key="14">
    <source>
        <dbReference type="EMBL" id="WGV15976.1"/>
    </source>
</evidence>
<comment type="catalytic activity">
    <reaction evidence="1">
        <text>ATP + protein L-histidine = ADP + protein N-phospho-L-histidine.</text>
        <dbReference type="EC" id="2.7.13.3"/>
    </reaction>
</comment>
<evidence type="ECO:0000256" key="1">
    <source>
        <dbReference type="ARBA" id="ARBA00000085"/>
    </source>
</evidence>
<dbReference type="SMART" id="SM00387">
    <property type="entry name" value="HATPase_c"/>
    <property type="match status" value="1"/>
</dbReference>
<keyword evidence="4" id="KW-0597">Phosphoprotein</keyword>
<accession>A0ABY8Q575</accession>
<evidence type="ECO:0000256" key="6">
    <source>
        <dbReference type="ARBA" id="ARBA00022692"/>
    </source>
</evidence>
<dbReference type="Gene3D" id="1.10.287.130">
    <property type="match status" value="1"/>
</dbReference>
<dbReference type="SMART" id="SM00388">
    <property type="entry name" value="HisKA"/>
    <property type="match status" value="1"/>
</dbReference>
<keyword evidence="8 11" id="KW-1133">Transmembrane helix</keyword>
<evidence type="ECO:0000256" key="7">
    <source>
        <dbReference type="ARBA" id="ARBA00022777"/>
    </source>
</evidence>
<dbReference type="Gene3D" id="3.30.565.10">
    <property type="entry name" value="Histidine kinase-like ATPase, C-terminal domain"/>
    <property type="match status" value="1"/>
</dbReference>
<evidence type="ECO:0000259" key="13">
    <source>
        <dbReference type="PROSITE" id="PS50885"/>
    </source>
</evidence>
<dbReference type="InterPro" id="IPR003661">
    <property type="entry name" value="HisK_dim/P_dom"/>
</dbReference>
<dbReference type="CDD" id="cd00075">
    <property type="entry name" value="HATPase"/>
    <property type="match status" value="1"/>
</dbReference>
<feature type="domain" description="HAMP" evidence="13">
    <location>
        <begin position="199"/>
        <end position="252"/>
    </location>
</feature>
<evidence type="ECO:0000313" key="15">
    <source>
        <dbReference type="Proteomes" id="UP001230978"/>
    </source>
</evidence>
<dbReference type="SMART" id="SM00304">
    <property type="entry name" value="HAMP"/>
    <property type="match status" value="1"/>
</dbReference>
<dbReference type="GO" id="GO:0005524">
    <property type="term" value="F:ATP binding"/>
    <property type="evidence" value="ECO:0007669"/>
    <property type="project" value="UniProtKB-KW"/>
</dbReference>